<evidence type="ECO:0000313" key="3">
    <source>
        <dbReference type="Proteomes" id="UP000708148"/>
    </source>
</evidence>
<feature type="non-terminal residue" evidence="2">
    <location>
        <position position="1"/>
    </location>
</feature>
<reference evidence="2" key="1">
    <citation type="submission" date="2020-12" db="EMBL/GenBank/DDBJ databases">
        <authorList>
            <person name="Iha C."/>
        </authorList>
    </citation>
    <scope>NUCLEOTIDE SEQUENCE</scope>
</reference>
<feature type="non-terminal residue" evidence="2">
    <location>
        <position position="134"/>
    </location>
</feature>
<dbReference type="OrthoDB" id="10259630at2759"/>
<dbReference type="EMBL" id="CAJHUC010003057">
    <property type="protein sequence ID" value="CAD7705238.1"/>
    <property type="molecule type" value="Genomic_DNA"/>
</dbReference>
<dbReference type="Proteomes" id="UP000708148">
    <property type="component" value="Unassembled WGS sequence"/>
</dbReference>
<dbReference type="InterPro" id="IPR056834">
    <property type="entry name" value="ARM_TT21_C"/>
</dbReference>
<dbReference type="PANTHER" id="PTHR14699:SF0">
    <property type="entry name" value="TETRATRICOPEPTIDE REPEAT PROTEIN 21 HOMOLOG"/>
    <property type="match status" value="1"/>
</dbReference>
<evidence type="ECO:0000259" key="1">
    <source>
        <dbReference type="Pfam" id="PF25063"/>
    </source>
</evidence>
<proteinExistence type="predicted"/>
<sequence>PLDAMRQYQLAMRGREWRSSAVFEMVEIVVNPDNDVMWMERSEDGQEGSEYSQRAHALLDQVSPTDSEKCKHTVLRAYATMITKVRQDVEEALSRLADLAASFPNSVSVLLAMACGFAILKQTPKCRNQLKRIQ</sequence>
<evidence type="ECO:0000313" key="2">
    <source>
        <dbReference type="EMBL" id="CAD7705238.1"/>
    </source>
</evidence>
<keyword evidence="3" id="KW-1185">Reference proteome</keyword>
<organism evidence="2 3">
    <name type="scientific">Ostreobium quekettii</name>
    <dbReference type="NCBI Taxonomy" id="121088"/>
    <lineage>
        <taxon>Eukaryota</taxon>
        <taxon>Viridiplantae</taxon>
        <taxon>Chlorophyta</taxon>
        <taxon>core chlorophytes</taxon>
        <taxon>Ulvophyceae</taxon>
        <taxon>TCBD clade</taxon>
        <taxon>Bryopsidales</taxon>
        <taxon>Ostreobineae</taxon>
        <taxon>Ostreobiaceae</taxon>
        <taxon>Ostreobium</taxon>
    </lineage>
</organism>
<dbReference type="PANTHER" id="PTHR14699">
    <property type="entry name" value="STI2 PROTEIN-RELATED"/>
    <property type="match status" value="1"/>
</dbReference>
<dbReference type="GO" id="GO:0035721">
    <property type="term" value="P:intraciliary retrograde transport"/>
    <property type="evidence" value="ECO:0007669"/>
    <property type="project" value="TreeGrafter"/>
</dbReference>
<protein>
    <recommendedName>
        <fullName evidence="1">Tetratricopeptide repeat protein 21A/21B C-terminal ARM domain-containing protein</fullName>
    </recommendedName>
</protein>
<name>A0A8S1JGF5_9CHLO</name>
<gene>
    <name evidence="2" type="ORF">OSTQU699_LOCUS10593</name>
</gene>
<dbReference type="GO" id="GO:0030991">
    <property type="term" value="C:intraciliary transport particle A"/>
    <property type="evidence" value="ECO:0007669"/>
    <property type="project" value="TreeGrafter"/>
</dbReference>
<comment type="caution">
    <text evidence="2">The sequence shown here is derived from an EMBL/GenBank/DDBJ whole genome shotgun (WGS) entry which is preliminary data.</text>
</comment>
<feature type="domain" description="Tetratricopeptide repeat protein 21A/21B C-terminal ARM" evidence="1">
    <location>
        <begin position="55"/>
        <end position="134"/>
    </location>
</feature>
<dbReference type="AlphaFoldDB" id="A0A8S1JGF5"/>
<dbReference type="Pfam" id="PF25063">
    <property type="entry name" value="ARM_TT21_C"/>
    <property type="match status" value="1"/>
</dbReference>
<dbReference type="GO" id="GO:0061512">
    <property type="term" value="P:protein localization to cilium"/>
    <property type="evidence" value="ECO:0007669"/>
    <property type="project" value="TreeGrafter"/>
</dbReference>
<accession>A0A8S1JGF5</accession>
<dbReference type="GO" id="GO:0005929">
    <property type="term" value="C:cilium"/>
    <property type="evidence" value="ECO:0007669"/>
    <property type="project" value="GOC"/>
</dbReference>
<dbReference type="InterPro" id="IPR040364">
    <property type="entry name" value="TTC21A/TTC21B"/>
</dbReference>